<dbReference type="PANTHER" id="PTHR43384:SF4">
    <property type="entry name" value="CELLULOSE BIOSYNTHESIS PROTEIN BCSQ-RELATED"/>
    <property type="match status" value="1"/>
</dbReference>
<dbReference type="OrthoDB" id="9816297at2"/>
<dbReference type="AlphaFoldDB" id="A0A0B0IEN5"/>
<sequence>MNDQAENLRRLIEMNDNNKEAKVIAVVSGKGGVGKSNVCLNFAISLSELNKKVAIIDLDIGMGNLDILMGLSPRYHLLDMLENQLSIWDIIEESKVGISYIAGGSGLSKFVQLNDKKRQRFFSQLEQMGHAFDYIFLDMGAGATEESIEFVLAAHEVFIVTTPEPPAITDAYSMLKYIYLQEKEKPLFLIVNRADSEKEGNRTLNNFKHVALQFLDKEIGILGFIPDDATVSKAVKAQTPFVIWSKQAKASMAVSRLASSYLGVDKQSSTKFSQFLFKVKRMMKYE</sequence>
<evidence type="ECO:0000259" key="3">
    <source>
        <dbReference type="Pfam" id="PF01656"/>
    </source>
</evidence>
<dbReference type="InterPro" id="IPR050625">
    <property type="entry name" value="ParA/MinD_ATPase"/>
</dbReference>
<feature type="domain" description="CobQ/CobB/MinD/ParA nucleotide binding" evidence="3">
    <location>
        <begin position="24"/>
        <end position="240"/>
    </location>
</feature>
<dbReference type="eggNOG" id="COG0455">
    <property type="taxonomic scope" value="Bacteria"/>
</dbReference>
<accession>A0A0B0IEN5</accession>
<evidence type="ECO:0000256" key="2">
    <source>
        <dbReference type="ARBA" id="ARBA00022840"/>
    </source>
</evidence>
<dbReference type="InterPro" id="IPR025501">
    <property type="entry name" value="MinD_FleN"/>
</dbReference>
<dbReference type="InterPro" id="IPR033875">
    <property type="entry name" value="FlhG"/>
</dbReference>
<comment type="caution">
    <text evidence="4">The sequence shown here is derived from an EMBL/GenBank/DDBJ whole genome shotgun (WGS) entry which is preliminary data.</text>
</comment>
<evidence type="ECO:0000256" key="1">
    <source>
        <dbReference type="ARBA" id="ARBA00022741"/>
    </source>
</evidence>
<dbReference type="GO" id="GO:0016887">
    <property type="term" value="F:ATP hydrolysis activity"/>
    <property type="evidence" value="ECO:0007669"/>
    <property type="project" value="TreeGrafter"/>
</dbReference>
<dbReference type="STRING" id="333138.LQ50_13040"/>
<proteinExistence type="predicted"/>
<dbReference type="Pfam" id="PF01656">
    <property type="entry name" value="CbiA"/>
    <property type="match status" value="1"/>
</dbReference>
<organism evidence="4 5">
    <name type="scientific">Halalkalibacter okhensis</name>
    <dbReference type="NCBI Taxonomy" id="333138"/>
    <lineage>
        <taxon>Bacteria</taxon>
        <taxon>Bacillati</taxon>
        <taxon>Bacillota</taxon>
        <taxon>Bacilli</taxon>
        <taxon>Bacillales</taxon>
        <taxon>Bacillaceae</taxon>
        <taxon>Halalkalibacter</taxon>
    </lineage>
</organism>
<dbReference type="GO" id="GO:0051782">
    <property type="term" value="P:negative regulation of cell division"/>
    <property type="evidence" value="ECO:0007669"/>
    <property type="project" value="TreeGrafter"/>
</dbReference>
<dbReference type="PIRSF" id="PIRSF003092">
    <property type="entry name" value="MinD"/>
    <property type="match status" value="1"/>
</dbReference>
<gene>
    <name evidence="4" type="ORF">LQ50_13040</name>
</gene>
<dbReference type="InterPro" id="IPR002586">
    <property type="entry name" value="CobQ/CobB/MinD/ParA_Nub-bd_dom"/>
</dbReference>
<evidence type="ECO:0000313" key="4">
    <source>
        <dbReference type="EMBL" id="KHF39760.1"/>
    </source>
</evidence>
<keyword evidence="1" id="KW-0547">Nucleotide-binding</keyword>
<keyword evidence="5" id="KW-1185">Reference proteome</keyword>
<evidence type="ECO:0000313" key="5">
    <source>
        <dbReference type="Proteomes" id="UP000030832"/>
    </source>
</evidence>
<name>A0A0B0IEN5_9BACI</name>
<protein>
    <submittedName>
        <fullName evidence="4">Cobyrinic acid a,c-diamide synthase</fullName>
    </submittedName>
</protein>
<reference evidence="4 5" key="1">
    <citation type="submission" date="2014-09" db="EMBL/GenBank/DDBJ databases">
        <title>Genome sequencing and annotation of Bacillus Okhensis strain Kh10-101T.</title>
        <authorList>
            <person name="Prakash J.S."/>
        </authorList>
    </citation>
    <scope>NUCLEOTIDE SEQUENCE [LARGE SCALE GENOMIC DNA]</scope>
    <source>
        <strain evidence="5">Kh10-101T</strain>
    </source>
</reference>
<dbReference type="GO" id="GO:0005524">
    <property type="term" value="F:ATP binding"/>
    <property type="evidence" value="ECO:0007669"/>
    <property type="project" value="UniProtKB-KW"/>
</dbReference>
<dbReference type="SUPFAM" id="SSF52540">
    <property type="entry name" value="P-loop containing nucleoside triphosphate hydrolases"/>
    <property type="match status" value="1"/>
</dbReference>
<keyword evidence="2" id="KW-0067">ATP-binding</keyword>
<dbReference type="EMBL" id="JRJU01000015">
    <property type="protein sequence ID" value="KHF39760.1"/>
    <property type="molecule type" value="Genomic_DNA"/>
</dbReference>
<dbReference type="Gene3D" id="3.40.50.300">
    <property type="entry name" value="P-loop containing nucleotide triphosphate hydrolases"/>
    <property type="match status" value="1"/>
</dbReference>
<dbReference type="RefSeq" id="WP_034629608.1">
    <property type="nucleotide sequence ID" value="NZ_JRJU01000015.1"/>
</dbReference>
<dbReference type="GO" id="GO:0005829">
    <property type="term" value="C:cytosol"/>
    <property type="evidence" value="ECO:0007669"/>
    <property type="project" value="TreeGrafter"/>
</dbReference>
<dbReference type="GO" id="GO:0009898">
    <property type="term" value="C:cytoplasmic side of plasma membrane"/>
    <property type="evidence" value="ECO:0007669"/>
    <property type="project" value="TreeGrafter"/>
</dbReference>
<dbReference type="CDD" id="cd02038">
    <property type="entry name" value="FlhG-like"/>
    <property type="match status" value="1"/>
</dbReference>
<dbReference type="PANTHER" id="PTHR43384">
    <property type="entry name" value="SEPTUM SITE-DETERMINING PROTEIN MIND HOMOLOG, CHLOROPLASTIC-RELATED"/>
    <property type="match status" value="1"/>
</dbReference>
<dbReference type="Proteomes" id="UP000030832">
    <property type="component" value="Unassembled WGS sequence"/>
</dbReference>
<dbReference type="InterPro" id="IPR027417">
    <property type="entry name" value="P-loop_NTPase"/>
</dbReference>